<sequence>MEALKVEARNAIAERTHDRDLSPVSPCTAEVEKVVTLSEEEHLQPFKDKMEEFLSHAKCELETQETLLSNTHKMFLELTISFSVKAKSGEKEISPGTFFTLWHEFSSDFKEQWKRENKTMLQARLKTAEERFRQAKEKATFSVKPKHASGIKAKLGMKS</sequence>
<keyword evidence="2" id="KW-1185">Reference proteome</keyword>
<gene>
    <name evidence="1" type="primary">Fmn2_3</name>
    <name evidence="1" type="ORF">N1851_006839</name>
</gene>
<accession>A0AA47P5L4</accession>
<proteinExistence type="predicted"/>
<dbReference type="Proteomes" id="UP001174136">
    <property type="component" value="Unassembled WGS sequence"/>
</dbReference>
<dbReference type="EMBL" id="JAOPHQ010001165">
    <property type="protein sequence ID" value="KAK0151791.1"/>
    <property type="molecule type" value="Genomic_DNA"/>
</dbReference>
<dbReference type="Gene3D" id="1.20.58.2220">
    <property type="entry name" value="Formin, FH2 domain"/>
    <property type="match status" value="1"/>
</dbReference>
<dbReference type="SUPFAM" id="SSF101447">
    <property type="entry name" value="Formin homology 2 domain (FH2 domain)"/>
    <property type="match status" value="1"/>
</dbReference>
<dbReference type="AlphaFoldDB" id="A0AA47P5L4"/>
<dbReference type="InterPro" id="IPR042201">
    <property type="entry name" value="FH2_Formin_sf"/>
</dbReference>
<evidence type="ECO:0000313" key="2">
    <source>
        <dbReference type="Proteomes" id="UP001174136"/>
    </source>
</evidence>
<name>A0AA47P5L4_MERPO</name>
<protein>
    <submittedName>
        <fullName evidence="1">Formin-2</fullName>
    </submittedName>
</protein>
<evidence type="ECO:0000313" key="1">
    <source>
        <dbReference type="EMBL" id="KAK0151791.1"/>
    </source>
</evidence>
<comment type="caution">
    <text evidence="1">The sequence shown here is derived from an EMBL/GenBank/DDBJ whole genome shotgun (WGS) entry which is preliminary data.</text>
</comment>
<organism evidence="1 2">
    <name type="scientific">Merluccius polli</name>
    <name type="common">Benguela hake</name>
    <name type="synonym">Merluccius cadenati</name>
    <dbReference type="NCBI Taxonomy" id="89951"/>
    <lineage>
        <taxon>Eukaryota</taxon>
        <taxon>Metazoa</taxon>
        <taxon>Chordata</taxon>
        <taxon>Craniata</taxon>
        <taxon>Vertebrata</taxon>
        <taxon>Euteleostomi</taxon>
        <taxon>Actinopterygii</taxon>
        <taxon>Neopterygii</taxon>
        <taxon>Teleostei</taxon>
        <taxon>Neoteleostei</taxon>
        <taxon>Acanthomorphata</taxon>
        <taxon>Zeiogadaria</taxon>
        <taxon>Gadariae</taxon>
        <taxon>Gadiformes</taxon>
        <taxon>Gadoidei</taxon>
        <taxon>Merlucciidae</taxon>
        <taxon>Merluccius</taxon>
    </lineage>
</organism>
<reference evidence="1" key="1">
    <citation type="journal article" date="2023" name="Front. Mar. Sci.">
        <title>A new Merluccius polli reference genome to investigate the effects of global change in West African waters.</title>
        <authorList>
            <person name="Mateo J.L."/>
            <person name="Blanco-Fernandez C."/>
            <person name="Garcia-Vazquez E."/>
            <person name="Machado-Schiaffino G."/>
        </authorList>
    </citation>
    <scope>NUCLEOTIDE SEQUENCE</scope>
    <source>
        <strain evidence="1">C29</strain>
        <tissue evidence="1">Fin</tissue>
    </source>
</reference>